<dbReference type="Pfam" id="PF00534">
    <property type="entry name" value="Glycos_transf_1"/>
    <property type="match status" value="1"/>
</dbReference>
<dbReference type="EMBL" id="FNUY01000007">
    <property type="protein sequence ID" value="SEG59894.1"/>
    <property type="molecule type" value="Genomic_DNA"/>
</dbReference>
<dbReference type="GO" id="GO:0016757">
    <property type="term" value="F:glycosyltransferase activity"/>
    <property type="evidence" value="ECO:0007669"/>
    <property type="project" value="InterPro"/>
</dbReference>
<dbReference type="Proteomes" id="UP000236743">
    <property type="component" value="Unassembled WGS sequence"/>
</dbReference>
<dbReference type="CDD" id="cd03801">
    <property type="entry name" value="GT4_PimA-like"/>
    <property type="match status" value="1"/>
</dbReference>
<gene>
    <name evidence="3" type="ORF">SAMN04488115_107222</name>
</gene>
<evidence type="ECO:0000313" key="3">
    <source>
        <dbReference type="EMBL" id="SEG59894.1"/>
    </source>
</evidence>
<reference evidence="3 4" key="1">
    <citation type="submission" date="2016-10" db="EMBL/GenBank/DDBJ databases">
        <authorList>
            <person name="de Groot N.N."/>
        </authorList>
    </citation>
    <scope>NUCLEOTIDE SEQUENCE [LARGE SCALE GENOMIC DNA]</scope>
    <source>
        <strain evidence="3 4">DSM 26656</strain>
    </source>
</reference>
<evidence type="ECO:0000259" key="1">
    <source>
        <dbReference type="Pfam" id="PF00534"/>
    </source>
</evidence>
<feature type="domain" description="Glycosyl transferase family 1" evidence="1">
    <location>
        <begin position="194"/>
        <end position="347"/>
    </location>
</feature>
<dbReference type="Pfam" id="PF13579">
    <property type="entry name" value="Glyco_trans_4_4"/>
    <property type="match status" value="1"/>
</dbReference>
<dbReference type="InterPro" id="IPR028098">
    <property type="entry name" value="Glyco_trans_4-like_N"/>
</dbReference>
<dbReference type="PANTHER" id="PTHR12526">
    <property type="entry name" value="GLYCOSYLTRANSFERASE"/>
    <property type="match status" value="1"/>
</dbReference>
<dbReference type="AlphaFoldDB" id="A0A1H6BH03"/>
<evidence type="ECO:0000259" key="2">
    <source>
        <dbReference type="Pfam" id="PF13579"/>
    </source>
</evidence>
<keyword evidence="3" id="KW-0808">Transferase</keyword>
<keyword evidence="4" id="KW-1185">Reference proteome</keyword>
<organism evidence="3 4">
    <name type="scientific">Bosea lathyri</name>
    <dbReference type="NCBI Taxonomy" id="1036778"/>
    <lineage>
        <taxon>Bacteria</taxon>
        <taxon>Pseudomonadati</taxon>
        <taxon>Pseudomonadota</taxon>
        <taxon>Alphaproteobacteria</taxon>
        <taxon>Hyphomicrobiales</taxon>
        <taxon>Boseaceae</taxon>
        <taxon>Bosea</taxon>
    </lineage>
</organism>
<accession>A0A1H6BH03</accession>
<dbReference type="InterPro" id="IPR001296">
    <property type="entry name" value="Glyco_trans_1"/>
</dbReference>
<dbReference type="PANTHER" id="PTHR12526:SF631">
    <property type="entry name" value="BLL6306 PROTEIN"/>
    <property type="match status" value="1"/>
</dbReference>
<dbReference type="Gene3D" id="3.40.50.2000">
    <property type="entry name" value="Glycogen Phosphorylase B"/>
    <property type="match status" value="2"/>
</dbReference>
<proteinExistence type="predicted"/>
<protein>
    <submittedName>
        <fullName evidence="3">Glycosyltransferase involved in cell wall bisynthesis</fullName>
    </submittedName>
</protein>
<name>A0A1H6BH03_9HYPH</name>
<dbReference type="RefSeq" id="WP_244595644.1">
    <property type="nucleotide sequence ID" value="NZ_FNUY01000007.1"/>
</dbReference>
<sequence>MDTLKTRQVSPDGAGRAVRVMVVTPLGEGGKGGIDRIMDEIRHRLEKSPRPDLSVSFQVTRGQGHIALSPLLVAGLLLRLAGRPFGFGPDVQHINLSSHGSTLRKIAVARTARLFGIPYIIHLHGSEFRSYWQGASPGLSGLIRDMFKHASGILVLGRVWHDFILERVPEAGSRIEILPNATPMPTQPRSAAGDVVTILFLGEVGARKGVPQLIEALSCLPRELPWRAIIAGNGAIDEAKTALAGHGLSERVAVPGWVGPADVARLLSEADVLVLPSFGENLPMSVIEGMARGLAVVTTPVGAVEDIIESERTGLLVPPGDSKALAHALERVVGDGELRRRLGDAAQAFHREHLEIGGYVERLVTIWRDHARR</sequence>
<feature type="domain" description="Glycosyltransferase subfamily 4-like N-terminal" evidence="2">
    <location>
        <begin position="16"/>
        <end position="180"/>
    </location>
</feature>
<evidence type="ECO:0000313" key="4">
    <source>
        <dbReference type="Proteomes" id="UP000236743"/>
    </source>
</evidence>
<dbReference type="SUPFAM" id="SSF53756">
    <property type="entry name" value="UDP-Glycosyltransferase/glycogen phosphorylase"/>
    <property type="match status" value="1"/>
</dbReference>